<dbReference type="InterPro" id="IPR000536">
    <property type="entry name" value="Nucl_hrmn_rcpt_lig-bd"/>
</dbReference>
<evidence type="ECO:0000256" key="2">
    <source>
        <dbReference type="ARBA" id="ARBA00023163"/>
    </source>
</evidence>
<protein>
    <recommendedName>
        <fullName evidence="4">NR LBD domain-containing protein</fullName>
    </recommendedName>
</protein>
<organism evidence="5 6">
    <name type="scientific">Pristionchus fissidentatus</name>
    <dbReference type="NCBI Taxonomy" id="1538716"/>
    <lineage>
        <taxon>Eukaryota</taxon>
        <taxon>Metazoa</taxon>
        <taxon>Ecdysozoa</taxon>
        <taxon>Nematoda</taxon>
        <taxon>Chromadorea</taxon>
        <taxon>Rhabditida</taxon>
        <taxon>Rhabditina</taxon>
        <taxon>Diplogasteromorpha</taxon>
        <taxon>Diplogasteroidea</taxon>
        <taxon>Neodiplogasteridae</taxon>
        <taxon>Pristionchus</taxon>
    </lineage>
</organism>
<sequence>ESAFSVTPLLDKIKKGYSLMCIIRKAGELGTCVASPGDVIIRKGNVEYTPATYLNLMPNNRICVGALKEFANFAFEDFRNLDEDSKNFVIRSGRFVICPLDSSYRITHNFPNDDSMRLPGYTTYVRMTDLERLLDNCPDDVDKEGVVREVRKTIARGQEVLRRNYVRIAPTDTEFTALFGLALWNDEIMTVNENLLRISTRNRAAIMKELHVYYTQQGQLDYAERLGNLFCLLVNYQ</sequence>
<dbReference type="SUPFAM" id="SSF48508">
    <property type="entry name" value="Nuclear receptor ligand-binding domain"/>
    <property type="match status" value="1"/>
</dbReference>
<dbReference type="EMBL" id="BTSY01000004">
    <property type="protein sequence ID" value="GMT22094.1"/>
    <property type="molecule type" value="Genomic_DNA"/>
</dbReference>
<evidence type="ECO:0000256" key="3">
    <source>
        <dbReference type="ARBA" id="ARBA00023170"/>
    </source>
</evidence>
<feature type="non-terminal residue" evidence="5">
    <location>
        <position position="237"/>
    </location>
</feature>
<dbReference type="PROSITE" id="PS51843">
    <property type="entry name" value="NR_LBD"/>
    <property type="match status" value="1"/>
</dbReference>
<comment type="caution">
    <text evidence="5">The sequence shown here is derived from an EMBL/GenBank/DDBJ whole genome shotgun (WGS) entry which is preliminary data.</text>
</comment>
<feature type="domain" description="NR LBD" evidence="4">
    <location>
        <begin position="1"/>
        <end position="237"/>
    </location>
</feature>
<name>A0AAV5VUN4_9BILA</name>
<keyword evidence="3" id="KW-0675">Receptor</keyword>
<keyword evidence="6" id="KW-1185">Reference proteome</keyword>
<dbReference type="Pfam" id="PF00104">
    <property type="entry name" value="Hormone_recep"/>
    <property type="match status" value="1"/>
</dbReference>
<proteinExistence type="predicted"/>
<accession>A0AAV5VUN4</accession>
<gene>
    <name evidence="5" type="ORF">PFISCL1PPCAC_13391</name>
</gene>
<dbReference type="PANTHER" id="PTHR46011">
    <property type="entry name" value="NUCLEAR HORMONE RECEPTOR FAMILY MEMBER NHR-86-RELATED"/>
    <property type="match status" value="1"/>
</dbReference>
<dbReference type="GO" id="GO:0005634">
    <property type="term" value="C:nucleus"/>
    <property type="evidence" value="ECO:0007669"/>
    <property type="project" value="TreeGrafter"/>
</dbReference>
<dbReference type="AlphaFoldDB" id="A0AAV5VUN4"/>
<keyword evidence="1" id="KW-0805">Transcription regulation</keyword>
<dbReference type="SMART" id="SM00430">
    <property type="entry name" value="HOLI"/>
    <property type="match status" value="1"/>
</dbReference>
<dbReference type="InterPro" id="IPR035500">
    <property type="entry name" value="NHR-like_dom_sf"/>
</dbReference>
<evidence type="ECO:0000259" key="4">
    <source>
        <dbReference type="PROSITE" id="PS51843"/>
    </source>
</evidence>
<dbReference type="PANTHER" id="PTHR46011:SF6">
    <property type="entry name" value="HIGH ZINC ACTIVATED NUCLEAR RECEPTOR PROTEIN"/>
    <property type="match status" value="1"/>
</dbReference>
<reference evidence="5" key="1">
    <citation type="submission" date="2023-10" db="EMBL/GenBank/DDBJ databases">
        <title>Genome assembly of Pristionchus species.</title>
        <authorList>
            <person name="Yoshida K."/>
            <person name="Sommer R.J."/>
        </authorList>
    </citation>
    <scope>NUCLEOTIDE SEQUENCE</scope>
    <source>
        <strain evidence="5">RS5133</strain>
    </source>
</reference>
<keyword evidence="2" id="KW-0804">Transcription</keyword>
<evidence type="ECO:0000256" key="1">
    <source>
        <dbReference type="ARBA" id="ARBA00023015"/>
    </source>
</evidence>
<evidence type="ECO:0000313" key="5">
    <source>
        <dbReference type="EMBL" id="GMT22094.1"/>
    </source>
</evidence>
<dbReference type="Proteomes" id="UP001432322">
    <property type="component" value="Unassembled WGS sequence"/>
</dbReference>
<feature type="non-terminal residue" evidence="5">
    <location>
        <position position="1"/>
    </location>
</feature>
<dbReference type="Gene3D" id="1.10.565.10">
    <property type="entry name" value="Retinoid X Receptor"/>
    <property type="match status" value="1"/>
</dbReference>
<evidence type="ECO:0000313" key="6">
    <source>
        <dbReference type="Proteomes" id="UP001432322"/>
    </source>
</evidence>
<dbReference type="GO" id="GO:0003700">
    <property type="term" value="F:DNA-binding transcription factor activity"/>
    <property type="evidence" value="ECO:0007669"/>
    <property type="project" value="TreeGrafter"/>
</dbReference>